<evidence type="ECO:0000256" key="12">
    <source>
        <dbReference type="PIRNR" id="PIRNR006250"/>
    </source>
</evidence>
<keyword evidence="7 12" id="KW-0662">Pyridine nucleotide biosynthesis</keyword>
<dbReference type="EC" id="2.4.2.19" evidence="5 12"/>
<evidence type="ECO:0000313" key="15">
    <source>
        <dbReference type="Ensembl" id="ENSTGUP00000033529.1"/>
    </source>
</evidence>
<accession>A0A674HH51</accession>
<dbReference type="AlphaFoldDB" id="A0A674HH51"/>
<gene>
    <name evidence="15" type="primary">QPRT</name>
</gene>
<dbReference type="FunFam" id="3.20.20.70:FF:000090">
    <property type="entry name" value="Nicotinate-nucleotide pyrophosphorylase [carboxylating]"/>
    <property type="match status" value="1"/>
</dbReference>
<comment type="function">
    <text evidence="1 12">Involved in the catabolism of quinolinic acid (QA).</text>
</comment>
<evidence type="ECO:0000256" key="7">
    <source>
        <dbReference type="ARBA" id="ARBA00022642"/>
    </source>
</evidence>
<dbReference type="Pfam" id="PF01729">
    <property type="entry name" value="QRPTase_C"/>
    <property type="match status" value="1"/>
</dbReference>
<evidence type="ECO:0000313" key="16">
    <source>
        <dbReference type="Proteomes" id="UP000007754"/>
    </source>
</evidence>
<feature type="domain" description="Quinolinate phosphoribosyl transferase C-terminal" evidence="13">
    <location>
        <begin position="128"/>
        <end position="301"/>
    </location>
</feature>
<comment type="catalytic activity">
    <reaction evidence="11 12">
        <text>nicotinate beta-D-ribonucleotide + CO2 + diphosphate = quinolinate + 5-phospho-alpha-D-ribose 1-diphosphate + 2 H(+)</text>
        <dbReference type="Rhea" id="RHEA:12733"/>
        <dbReference type="ChEBI" id="CHEBI:15378"/>
        <dbReference type="ChEBI" id="CHEBI:16526"/>
        <dbReference type="ChEBI" id="CHEBI:29959"/>
        <dbReference type="ChEBI" id="CHEBI:33019"/>
        <dbReference type="ChEBI" id="CHEBI:57502"/>
        <dbReference type="ChEBI" id="CHEBI:58017"/>
        <dbReference type="EC" id="2.4.2.19"/>
    </reaction>
</comment>
<evidence type="ECO:0000256" key="5">
    <source>
        <dbReference type="ARBA" id="ARBA00011944"/>
    </source>
</evidence>
<reference evidence="15" key="2">
    <citation type="submission" date="2025-09" db="UniProtKB">
        <authorList>
            <consortium name="Ensembl"/>
        </authorList>
    </citation>
    <scope>IDENTIFICATION</scope>
</reference>
<organism evidence="15 16">
    <name type="scientific">Taeniopygia guttata</name>
    <name type="common">Zebra finch</name>
    <name type="synonym">Poephila guttata</name>
    <dbReference type="NCBI Taxonomy" id="59729"/>
    <lineage>
        <taxon>Eukaryota</taxon>
        <taxon>Metazoa</taxon>
        <taxon>Chordata</taxon>
        <taxon>Craniata</taxon>
        <taxon>Vertebrata</taxon>
        <taxon>Euteleostomi</taxon>
        <taxon>Archelosauria</taxon>
        <taxon>Archosauria</taxon>
        <taxon>Dinosauria</taxon>
        <taxon>Saurischia</taxon>
        <taxon>Theropoda</taxon>
        <taxon>Coelurosauria</taxon>
        <taxon>Aves</taxon>
        <taxon>Neognathae</taxon>
        <taxon>Neoaves</taxon>
        <taxon>Telluraves</taxon>
        <taxon>Australaves</taxon>
        <taxon>Passeriformes</taxon>
        <taxon>Passeroidea</taxon>
        <taxon>Estrildidae</taxon>
        <taxon>Estrildinae</taxon>
        <taxon>Taeniopygia</taxon>
    </lineage>
</organism>
<dbReference type="SUPFAM" id="SSF54675">
    <property type="entry name" value="Nicotinate/Quinolinate PRTase N-terminal domain-like"/>
    <property type="match status" value="1"/>
</dbReference>
<evidence type="ECO:0000259" key="14">
    <source>
        <dbReference type="Pfam" id="PF02749"/>
    </source>
</evidence>
<reference evidence="15" key="1">
    <citation type="submission" date="2025-08" db="UniProtKB">
        <authorList>
            <consortium name="Ensembl"/>
        </authorList>
    </citation>
    <scope>IDENTIFICATION</scope>
</reference>
<dbReference type="InterPro" id="IPR002638">
    <property type="entry name" value="Quinolinate_PRibosylTrfase_C"/>
</dbReference>
<dbReference type="UniPathway" id="UPA00253">
    <property type="reaction ID" value="UER00331"/>
</dbReference>
<comment type="similarity">
    <text evidence="3 12">Belongs to the NadC/ModD family.</text>
</comment>
<dbReference type="PANTHER" id="PTHR32179">
    <property type="entry name" value="NICOTINATE-NUCLEOTIDE PYROPHOSPHORYLASE [CARBOXYLATING]"/>
    <property type="match status" value="1"/>
</dbReference>
<dbReference type="InterPro" id="IPR004393">
    <property type="entry name" value="NadC"/>
</dbReference>
<evidence type="ECO:0000256" key="11">
    <source>
        <dbReference type="ARBA" id="ARBA00047445"/>
    </source>
</evidence>
<evidence type="ECO:0000256" key="9">
    <source>
        <dbReference type="ARBA" id="ARBA00022679"/>
    </source>
</evidence>
<dbReference type="Gene3D" id="3.20.20.70">
    <property type="entry name" value="Aldolase class I"/>
    <property type="match status" value="1"/>
</dbReference>
<dbReference type="Ensembl" id="ENSTGUT00000023001.1">
    <property type="protein sequence ID" value="ENSTGUP00000033529.1"/>
    <property type="gene ID" value="ENSTGUG00000021078.1"/>
</dbReference>
<evidence type="ECO:0000256" key="8">
    <source>
        <dbReference type="ARBA" id="ARBA00022676"/>
    </source>
</evidence>
<dbReference type="GO" id="GO:0009435">
    <property type="term" value="P:NAD+ biosynthetic process"/>
    <property type="evidence" value="ECO:0007669"/>
    <property type="project" value="UniProtKB-UniPathway"/>
</dbReference>
<dbReference type="SUPFAM" id="SSF51690">
    <property type="entry name" value="Nicotinate/Quinolinate PRTase C-terminal domain-like"/>
    <property type="match status" value="1"/>
</dbReference>
<dbReference type="GO" id="GO:0005737">
    <property type="term" value="C:cytoplasm"/>
    <property type="evidence" value="ECO:0007669"/>
    <property type="project" value="TreeGrafter"/>
</dbReference>
<dbReference type="InterPro" id="IPR013785">
    <property type="entry name" value="Aldolase_TIM"/>
</dbReference>
<dbReference type="PANTHER" id="PTHR32179:SF3">
    <property type="entry name" value="NICOTINATE-NUCLEOTIDE PYROPHOSPHORYLASE [CARBOXYLATING]"/>
    <property type="match status" value="1"/>
</dbReference>
<dbReference type="Gene3D" id="3.90.1170.20">
    <property type="entry name" value="Quinolinate phosphoribosyl transferase, N-terminal domain"/>
    <property type="match status" value="1"/>
</dbReference>
<evidence type="ECO:0000256" key="3">
    <source>
        <dbReference type="ARBA" id="ARBA00009400"/>
    </source>
</evidence>
<dbReference type="InterPro" id="IPR036068">
    <property type="entry name" value="Nicotinate_pribotase-like_C"/>
</dbReference>
<dbReference type="Proteomes" id="UP000007754">
    <property type="component" value="Unplaced"/>
</dbReference>
<dbReference type="InParanoid" id="A0A674HH51"/>
<evidence type="ECO:0000256" key="2">
    <source>
        <dbReference type="ARBA" id="ARBA00004893"/>
    </source>
</evidence>
<keyword evidence="8 12" id="KW-0328">Glycosyltransferase</keyword>
<dbReference type="InterPro" id="IPR027277">
    <property type="entry name" value="NadC/ModD"/>
</dbReference>
<keyword evidence="16" id="KW-1185">Reference proteome</keyword>
<dbReference type="GeneTree" id="ENSGT00390000002761"/>
<keyword evidence="9 12" id="KW-0808">Transferase</keyword>
<evidence type="ECO:0000256" key="6">
    <source>
        <dbReference type="ARBA" id="ARBA00020990"/>
    </source>
</evidence>
<evidence type="ECO:0000256" key="1">
    <source>
        <dbReference type="ARBA" id="ARBA00003237"/>
    </source>
</evidence>
<dbReference type="NCBIfam" id="TIGR00078">
    <property type="entry name" value="nadC"/>
    <property type="match status" value="1"/>
</dbReference>
<evidence type="ECO:0000256" key="4">
    <source>
        <dbReference type="ARBA" id="ARBA00011218"/>
    </source>
</evidence>
<protein>
    <recommendedName>
        <fullName evidence="6 12">Nicotinate-nucleotide pyrophosphorylase [carboxylating]</fullName>
        <ecNumber evidence="5 12">2.4.2.19</ecNumber>
    </recommendedName>
    <alternativeName>
        <fullName evidence="10 12">Quinolinate phosphoribosyltransferase [decarboxylating]</fullName>
    </alternativeName>
</protein>
<sequence length="305" mass="30814">MARSPPGPAPPTRGCVPAPPPHRLRALAHAWLDEDAPWPDAAAAAAGDTATRAELLSKAGGDPGGVLAGVPFAEAVFGVSGCRVTWRVAEGAALPPGRAVVAEVEGPAAGVLAGERVALNILGRCSGVASMAARAVGVARARGWAGVVAGTRKTTPGFRLAEKYALGVGGADPHRGGLGGLTMLKDNHRALAAAAGGFEQMILGVRRAGGFTRRLEVECSSAEEALAAARAGADIVLLDNLAPQELHAAAAQVKAAHPRVMVEASGGIVLETLPQFLGPHIDVVSMGCLTHSAPALDFALRVLEP</sequence>
<dbReference type="OMA" id="LCGQPWF"/>
<proteinExistence type="inferred from homology"/>
<dbReference type="PIRSF" id="PIRSF006250">
    <property type="entry name" value="NadC_ModD"/>
    <property type="match status" value="1"/>
</dbReference>
<dbReference type="GO" id="GO:0034213">
    <property type="term" value="P:quinolinate catabolic process"/>
    <property type="evidence" value="ECO:0007669"/>
    <property type="project" value="TreeGrafter"/>
</dbReference>
<feature type="domain" description="Quinolinate phosphoribosyl transferase N-terminal" evidence="14">
    <location>
        <begin position="46"/>
        <end position="126"/>
    </location>
</feature>
<dbReference type="GO" id="GO:0004514">
    <property type="term" value="F:nicotinate-nucleotide diphosphorylase (carboxylating) activity"/>
    <property type="evidence" value="ECO:0007669"/>
    <property type="project" value="UniProtKB-EC"/>
</dbReference>
<name>A0A674HH51_TAEGU</name>
<dbReference type="Pfam" id="PF02749">
    <property type="entry name" value="QRPTase_N"/>
    <property type="match status" value="1"/>
</dbReference>
<evidence type="ECO:0000259" key="13">
    <source>
        <dbReference type="Pfam" id="PF01729"/>
    </source>
</evidence>
<evidence type="ECO:0000256" key="10">
    <source>
        <dbReference type="ARBA" id="ARBA00033102"/>
    </source>
</evidence>
<comment type="subunit">
    <text evidence="4 12">Hexamer formed by 3 homodimers.</text>
</comment>
<dbReference type="InterPro" id="IPR022412">
    <property type="entry name" value="Quinolinate_PRibosylTrfase_N"/>
</dbReference>
<comment type="pathway">
    <text evidence="2 12">Cofactor biosynthesis; NAD(+) biosynthesis; nicotinate D-ribonucleotide from quinolinate: step 1/1.</text>
</comment>
<dbReference type="InterPro" id="IPR037128">
    <property type="entry name" value="Quinolinate_PRibosylTase_N_sf"/>
</dbReference>